<dbReference type="EMBL" id="CM000440">
    <property type="protein sequence ID" value="EDK88138.1"/>
    <property type="molecule type" value="Genomic_DNA"/>
</dbReference>
<evidence type="ECO:0000313" key="1">
    <source>
        <dbReference type="EMBL" id="EDK88138.1"/>
    </source>
</evidence>
<dbReference type="AlphaFoldDB" id="A5TTB3"/>
<gene>
    <name evidence="1" type="ORF">FNP_0324</name>
</gene>
<accession>A5TTB3</accession>
<proteinExistence type="predicted"/>
<dbReference type="Proteomes" id="UP000001921">
    <property type="component" value="Chromosome"/>
</dbReference>
<protein>
    <submittedName>
        <fullName evidence="1">Uncharacterized protein</fullName>
    </submittedName>
</protein>
<sequence length="22" mass="2809">MEIKITEEKIEIFFLELHKRDF</sequence>
<reference evidence="1" key="1">
    <citation type="submission" date="2006-07" db="EMBL/GenBank/DDBJ databases">
        <authorList>
            <person name="Qin X."/>
            <person name="Weinstock G.M."/>
        </authorList>
    </citation>
    <scope>NUCLEOTIDE SEQUENCE [LARGE SCALE GENOMIC DNA]</scope>
    <source>
        <strain evidence="1">ATCC 10953</strain>
    </source>
</reference>
<dbReference type="HOGENOM" id="CLU_3424736_0_0_0"/>
<name>A5TTB3_FUSNP</name>
<organism evidence="1">
    <name type="scientific">Fusobacterium polymorphum ATCC 10953</name>
    <dbReference type="NCBI Taxonomy" id="393480"/>
    <lineage>
        <taxon>Bacteria</taxon>
        <taxon>Fusobacteriati</taxon>
        <taxon>Fusobacteriota</taxon>
        <taxon>Fusobacteriia</taxon>
        <taxon>Fusobacteriales</taxon>
        <taxon>Fusobacteriaceae</taxon>
        <taxon>Fusobacterium</taxon>
    </lineage>
</organism>
<reference evidence="1" key="2">
    <citation type="submission" date="2007-05" db="EMBL/GenBank/DDBJ databases">
        <title>Genome sequence of Fusobacterium nucleatum subspecies polymorphum - a genetically tractable Fusobacterium.</title>
        <authorList>
            <person name="Karpathy S.E."/>
            <person name="Xiang Q."/>
            <person name="Gioia J."/>
            <person name="Jiang H."/>
            <person name="Liu Y."/>
            <person name="Petrosino J.F."/>
            <person name="Yerrapragada S."/>
            <person name="Fox G.E."/>
            <person name="Kinder Haake S."/>
            <person name="Weinstock G.M."/>
            <person name="Highlander S.K."/>
        </authorList>
    </citation>
    <scope>NUCLEOTIDE SEQUENCE [LARGE SCALE GENOMIC DNA]</scope>
    <source>
        <strain evidence="1">ATCC 10953</strain>
    </source>
</reference>